<keyword evidence="1" id="KW-0472">Membrane</keyword>
<reference evidence="3" key="1">
    <citation type="submission" date="2016-10" db="EMBL/GenBank/DDBJ databases">
        <authorList>
            <person name="Varghese N."/>
            <person name="Submissions S."/>
        </authorList>
    </citation>
    <scope>NUCLEOTIDE SEQUENCE [LARGE SCALE GENOMIC DNA]</scope>
    <source>
        <strain evidence="3">Nm44</strain>
    </source>
</reference>
<gene>
    <name evidence="2" type="ORF">SAMN05421863_10269</name>
</gene>
<organism evidence="2 3">
    <name type="scientific">Nitrosomonas communis</name>
    <dbReference type="NCBI Taxonomy" id="44574"/>
    <lineage>
        <taxon>Bacteria</taxon>
        <taxon>Pseudomonadati</taxon>
        <taxon>Pseudomonadota</taxon>
        <taxon>Betaproteobacteria</taxon>
        <taxon>Nitrosomonadales</taxon>
        <taxon>Nitrosomonadaceae</taxon>
        <taxon>Nitrosomonas</taxon>
    </lineage>
</organism>
<keyword evidence="1" id="KW-0812">Transmembrane</keyword>
<keyword evidence="3" id="KW-1185">Reference proteome</keyword>
<evidence type="ECO:0000256" key="1">
    <source>
        <dbReference type="SAM" id="Phobius"/>
    </source>
</evidence>
<feature type="transmembrane region" description="Helical" evidence="1">
    <location>
        <begin position="21"/>
        <end position="40"/>
    </location>
</feature>
<sequence length="46" mass="5493">MVLMLHLVKELKELRFLLQLSLYRTHVIYSLSITLISYLVEIDCQL</sequence>
<evidence type="ECO:0000313" key="3">
    <source>
        <dbReference type="Proteomes" id="UP000183287"/>
    </source>
</evidence>
<evidence type="ECO:0000313" key="2">
    <source>
        <dbReference type="EMBL" id="SFM37897.1"/>
    </source>
</evidence>
<dbReference type="AlphaFoldDB" id="A0A1I4QCY9"/>
<protein>
    <submittedName>
        <fullName evidence="2">Uncharacterized protein</fullName>
    </submittedName>
</protein>
<dbReference type="EMBL" id="FOUB01000026">
    <property type="protein sequence ID" value="SFM37897.1"/>
    <property type="molecule type" value="Genomic_DNA"/>
</dbReference>
<accession>A0A1I4QCY9</accession>
<keyword evidence="1" id="KW-1133">Transmembrane helix</keyword>
<proteinExistence type="predicted"/>
<dbReference type="Proteomes" id="UP000183287">
    <property type="component" value="Unassembled WGS sequence"/>
</dbReference>
<name>A0A1I4QCY9_9PROT</name>